<proteinExistence type="predicted"/>
<protein>
    <submittedName>
        <fullName evidence="1">Uncharacterized protein</fullName>
    </submittedName>
</protein>
<sequence>MYRGNAKADEKDVFINADAAITLLYTLHALEVSEQDEATLGRLTEFDLDQIRNIKQAANWIHG</sequence>
<dbReference type="EMBL" id="CP146203">
    <property type="protein sequence ID" value="XBH22924.1"/>
    <property type="molecule type" value="Genomic_DNA"/>
</dbReference>
<reference evidence="1" key="1">
    <citation type="submission" date="2024-02" db="EMBL/GenBank/DDBJ databases">
        <title>Tomenella chthoni gen. nov. sp. nov., a member of the family Jonesiaceae isolated from bat guano.</title>
        <authorList>
            <person name="Miller S.L."/>
            <person name="King J."/>
            <person name="Sankaranarayanan K."/>
            <person name="Lawson P.A."/>
        </authorList>
    </citation>
    <scope>NUCLEOTIDE SEQUENCE</scope>
    <source>
        <strain evidence="1">BS-20</strain>
    </source>
</reference>
<accession>A0AAU7DY34</accession>
<organism evidence="1">
    <name type="scientific">Jonesiaceae bacterium BS-20</name>
    <dbReference type="NCBI Taxonomy" id="3120821"/>
    <lineage>
        <taxon>Bacteria</taxon>
        <taxon>Bacillati</taxon>
        <taxon>Actinomycetota</taxon>
        <taxon>Actinomycetes</taxon>
        <taxon>Micrococcales</taxon>
        <taxon>Jonesiaceae</taxon>
    </lineage>
</organism>
<name>A0AAU7DY34_9MICO</name>
<evidence type="ECO:0000313" key="1">
    <source>
        <dbReference type="EMBL" id="XBH22924.1"/>
    </source>
</evidence>
<gene>
    <name evidence="1" type="ORF">V5R04_06835</name>
</gene>
<dbReference type="AlphaFoldDB" id="A0AAU7DY34"/>